<reference evidence="12 13" key="1">
    <citation type="submission" date="2019-08" db="EMBL/GenBank/DDBJ databases">
        <title>Draft genome sequences of two oriental melons (Cucumis melo L. var makuwa).</title>
        <authorList>
            <person name="Kwon S.-Y."/>
        </authorList>
    </citation>
    <scope>NUCLEOTIDE SEQUENCE [LARGE SCALE GENOMIC DNA]</scope>
    <source>
        <strain evidence="13">cv. Chang Bougi</strain>
        <strain evidence="12">cv. SW 3</strain>
        <tissue evidence="10">Leaf</tissue>
    </source>
</reference>
<comment type="subcellular location">
    <subcellularLocation>
        <location evidence="1">Membrane</location>
        <topology evidence="1">Multi-pass membrane protein</topology>
    </subcellularLocation>
</comment>
<dbReference type="PROSITE" id="PS01022">
    <property type="entry name" value="PTR2_1"/>
    <property type="match status" value="1"/>
</dbReference>
<dbReference type="GO" id="GO:0042937">
    <property type="term" value="F:tripeptide transmembrane transporter activity"/>
    <property type="evidence" value="ECO:0007669"/>
    <property type="project" value="InterPro"/>
</dbReference>
<feature type="transmembrane region" description="Helical" evidence="9">
    <location>
        <begin position="963"/>
        <end position="983"/>
    </location>
</feature>
<evidence type="ECO:0000313" key="11">
    <source>
        <dbReference type="EMBL" id="TYK00406.1"/>
    </source>
</evidence>
<feature type="transmembrane region" description="Helical" evidence="9">
    <location>
        <begin position="177"/>
        <end position="197"/>
    </location>
</feature>
<dbReference type="Pfam" id="PF00854">
    <property type="entry name" value="PTR2"/>
    <property type="match status" value="3"/>
</dbReference>
<dbReference type="Gene3D" id="1.20.1250.20">
    <property type="entry name" value="MFS general substrate transporter like domains"/>
    <property type="match status" value="2"/>
</dbReference>
<organism evidence="10 12">
    <name type="scientific">Cucumis melo var. makuwa</name>
    <name type="common">Oriental melon</name>
    <dbReference type="NCBI Taxonomy" id="1194695"/>
    <lineage>
        <taxon>Eukaryota</taxon>
        <taxon>Viridiplantae</taxon>
        <taxon>Streptophyta</taxon>
        <taxon>Embryophyta</taxon>
        <taxon>Tracheophyta</taxon>
        <taxon>Spermatophyta</taxon>
        <taxon>Magnoliopsida</taxon>
        <taxon>eudicotyledons</taxon>
        <taxon>Gunneridae</taxon>
        <taxon>Pentapetalae</taxon>
        <taxon>rosids</taxon>
        <taxon>fabids</taxon>
        <taxon>Cucurbitales</taxon>
        <taxon>Cucurbitaceae</taxon>
        <taxon>Benincaseae</taxon>
        <taxon>Cucumis</taxon>
    </lineage>
</organism>
<evidence type="ECO:0000313" key="10">
    <source>
        <dbReference type="EMBL" id="KAA0039218.1"/>
    </source>
</evidence>
<feature type="transmembrane region" description="Helical" evidence="9">
    <location>
        <begin position="278"/>
        <end position="300"/>
    </location>
</feature>
<feature type="transmembrane region" description="Helical" evidence="9">
    <location>
        <begin position="597"/>
        <end position="616"/>
    </location>
</feature>
<name>A0A5A7T8K1_CUCMM</name>
<dbReference type="InterPro" id="IPR018456">
    <property type="entry name" value="PTR2_symporter_CS"/>
</dbReference>
<dbReference type="FunFam" id="1.20.1250.20:FF:000147">
    <property type="entry name" value="Protein NRT1/ PTR family 5.10"/>
    <property type="match status" value="2"/>
</dbReference>
<evidence type="ECO:0000256" key="7">
    <source>
        <dbReference type="ARBA" id="ARBA00023136"/>
    </source>
</evidence>
<dbReference type="PANTHER" id="PTHR11654">
    <property type="entry name" value="OLIGOPEPTIDE TRANSPORTER-RELATED"/>
    <property type="match status" value="1"/>
</dbReference>
<comment type="caution">
    <text evidence="10">The sequence shown here is derived from an EMBL/GenBank/DDBJ whole genome shotgun (WGS) entry which is preliminary data.</text>
</comment>
<evidence type="ECO:0000256" key="5">
    <source>
        <dbReference type="ARBA" id="ARBA00022692"/>
    </source>
</evidence>
<gene>
    <name evidence="11" type="ORF">E5676_scaffold169G00050</name>
    <name evidence="10" type="ORF">E6C27_scaffold64G00050</name>
</gene>
<feature type="transmembrane region" description="Helical" evidence="9">
    <location>
        <begin position="856"/>
        <end position="877"/>
    </location>
</feature>
<dbReference type="OrthoDB" id="8904098at2759"/>
<feature type="transmembrane region" description="Helical" evidence="9">
    <location>
        <begin position="685"/>
        <end position="709"/>
    </location>
</feature>
<keyword evidence="3" id="KW-0813">Transport</keyword>
<keyword evidence="5 9" id="KW-0812">Transmembrane</keyword>
<dbReference type="GO" id="GO:0080054">
    <property type="term" value="F:low-affinity nitrate transmembrane transporter activity"/>
    <property type="evidence" value="ECO:0007669"/>
    <property type="project" value="UniProtKB-ARBA"/>
</dbReference>
<feature type="transmembrane region" description="Helical" evidence="9">
    <location>
        <begin position="231"/>
        <end position="248"/>
    </location>
</feature>
<feature type="transmembrane region" description="Helical" evidence="9">
    <location>
        <begin position="78"/>
        <end position="98"/>
    </location>
</feature>
<feature type="transmembrane region" description="Helical" evidence="9">
    <location>
        <begin position="742"/>
        <end position="761"/>
    </location>
</feature>
<feature type="transmembrane region" description="Helical" evidence="9">
    <location>
        <begin position="781"/>
        <end position="798"/>
    </location>
</feature>
<protein>
    <submittedName>
        <fullName evidence="10">Proton-dependent oligopeptide transporter family</fullName>
    </submittedName>
</protein>
<feature type="compositionally biased region" description="Basic and acidic residues" evidence="8">
    <location>
        <begin position="34"/>
        <end position="49"/>
    </location>
</feature>
<feature type="transmembrane region" description="Helical" evidence="9">
    <location>
        <begin position="1129"/>
        <end position="1154"/>
    </location>
</feature>
<dbReference type="EMBL" id="SSTE01018412">
    <property type="protein sequence ID" value="KAA0039218.1"/>
    <property type="molecule type" value="Genomic_DNA"/>
</dbReference>
<dbReference type="InterPro" id="IPR000109">
    <property type="entry name" value="POT_fam"/>
</dbReference>
<dbReference type="CDD" id="cd17417">
    <property type="entry name" value="MFS_NPF5"/>
    <property type="match status" value="1"/>
</dbReference>
<evidence type="ECO:0000256" key="6">
    <source>
        <dbReference type="ARBA" id="ARBA00022989"/>
    </source>
</evidence>
<evidence type="ECO:0000256" key="2">
    <source>
        <dbReference type="ARBA" id="ARBA00005982"/>
    </source>
</evidence>
<feature type="transmembrane region" description="Helical" evidence="9">
    <location>
        <begin position="306"/>
        <end position="327"/>
    </location>
</feature>
<dbReference type="AlphaFoldDB" id="A0A5A7T8K1"/>
<comment type="similarity">
    <text evidence="2">Belongs to the major facilitator superfamily. Proton-dependent oligopeptide transporter (POT/PTR) (TC 2.A.17) family.</text>
</comment>
<evidence type="ECO:0000256" key="9">
    <source>
        <dbReference type="SAM" id="Phobius"/>
    </source>
</evidence>
<feature type="transmembrane region" description="Helical" evidence="9">
    <location>
        <begin position="1098"/>
        <end position="1117"/>
    </location>
</feature>
<dbReference type="SUPFAM" id="SSF103473">
    <property type="entry name" value="MFS general substrate transporter"/>
    <property type="match status" value="2"/>
</dbReference>
<feature type="transmembrane region" description="Helical" evidence="9">
    <location>
        <begin position="422"/>
        <end position="448"/>
    </location>
</feature>
<evidence type="ECO:0000256" key="4">
    <source>
        <dbReference type="ARBA" id="ARBA00022553"/>
    </source>
</evidence>
<evidence type="ECO:0000313" key="13">
    <source>
        <dbReference type="Proteomes" id="UP000321947"/>
    </source>
</evidence>
<feature type="region of interest" description="Disordered" evidence="8">
    <location>
        <begin position="1"/>
        <end position="49"/>
    </location>
</feature>
<evidence type="ECO:0000256" key="8">
    <source>
        <dbReference type="SAM" id="MobiDB-lite"/>
    </source>
</evidence>
<keyword evidence="4" id="KW-0597">Phosphoprotein</keyword>
<keyword evidence="6 9" id="KW-1133">Transmembrane helix</keyword>
<feature type="compositionally biased region" description="Basic and acidic residues" evidence="8">
    <location>
        <begin position="12"/>
        <end position="25"/>
    </location>
</feature>
<accession>A0A5A7T8K1</accession>
<evidence type="ECO:0000313" key="12">
    <source>
        <dbReference type="Proteomes" id="UP000321393"/>
    </source>
</evidence>
<feature type="transmembrane region" description="Helical" evidence="9">
    <location>
        <begin position="1003"/>
        <end position="1028"/>
    </location>
</feature>
<evidence type="ECO:0000256" key="3">
    <source>
        <dbReference type="ARBA" id="ARBA00022448"/>
    </source>
</evidence>
<dbReference type="GO" id="GO:0009705">
    <property type="term" value="C:plant-type vacuole membrane"/>
    <property type="evidence" value="ECO:0007669"/>
    <property type="project" value="UniProtKB-ARBA"/>
</dbReference>
<feature type="transmembrane region" description="Helical" evidence="9">
    <location>
        <begin position="552"/>
        <end position="573"/>
    </location>
</feature>
<dbReference type="InterPro" id="IPR036259">
    <property type="entry name" value="MFS_trans_sf"/>
</dbReference>
<feature type="transmembrane region" description="Helical" evidence="9">
    <location>
        <begin position="468"/>
        <end position="489"/>
    </location>
</feature>
<dbReference type="GO" id="GO:0071916">
    <property type="term" value="F:dipeptide transmembrane transporter activity"/>
    <property type="evidence" value="ECO:0007669"/>
    <property type="project" value="InterPro"/>
</dbReference>
<dbReference type="Proteomes" id="UP000321947">
    <property type="component" value="Unassembled WGS sequence"/>
</dbReference>
<feature type="transmembrane region" description="Helical" evidence="9">
    <location>
        <begin position="204"/>
        <end position="225"/>
    </location>
</feature>
<dbReference type="InterPro" id="IPR044739">
    <property type="entry name" value="NRT1/PTR"/>
</dbReference>
<feature type="transmembrane region" description="Helical" evidence="9">
    <location>
        <begin position="831"/>
        <end position="850"/>
    </location>
</feature>
<dbReference type="Proteomes" id="UP000321393">
    <property type="component" value="Unassembled WGS sequence"/>
</dbReference>
<keyword evidence="7 9" id="KW-0472">Membrane</keyword>
<feature type="compositionally biased region" description="Basic residues" evidence="8">
    <location>
        <begin position="1"/>
        <end position="11"/>
    </location>
</feature>
<dbReference type="EMBL" id="SSTD01016718">
    <property type="protein sequence ID" value="TYK00406.1"/>
    <property type="molecule type" value="Genomic_DNA"/>
</dbReference>
<evidence type="ECO:0000256" key="1">
    <source>
        <dbReference type="ARBA" id="ARBA00004141"/>
    </source>
</evidence>
<feature type="transmembrane region" description="Helical" evidence="9">
    <location>
        <begin position="1174"/>
        <end position="1194"/>
    </location>
</feature>
<proteinExistence type="inferred from homology"/>
<sequence length="1201" mass="132156">MQKNRLKKEQKHPKVEEGTEAKKPIDTLGGANQLKKEGRADDGKVTEKKPMVEKRKAFKKWKNKCFRKPVRKPLQKMLGVYIAILSHPTPFLLPLFVLPSKMEQPTPLLSQTVESAVDFKGQPALRFCSGGWRSASFMIGVEVAERFAYYGIGSNLITYLTGPLGQSVATAAETVNIWSGISMLLTLLGAFLADSFFGRYRTILFSSAIYVLGLSLLSFSAMLPTTSSQNSQFQLIFFFVSLYLIGIGQGGHKPCVQAFGADQFDALHPQEAKSKSSFFNWWFFGVCAGTFVAILLVTYTEENLSWSLGFGIPCIMMVIASFLFLFGTNTYRYSIKMYAKTPFLRIGRVFVSAIRNCRASSTVTFDEEGDGPDLSEQNTGQFSFLNKACIVPKDSNKHGVMCSASEDSTFFTKQGATIDRSILSGFIIPAAALDSFVPLSIVIFITIYDLLFVPIARAFTGIQSGITTLQRIGTGLVVSAISMLVATMVERKRLRIADEHGLVDRPDITIPMSFWWLVPQYTLFGLAEVFTLVGLQEFFYDQVPTDLKSMGLAFYTSVLGMGSILSSLLVSIIDEVTGGSEQNSWFSNNLNKAHLDYFYLLLSALSVVAFVAFLFVSKSHVHSSVRVVAALPTMDLIDSMDHATPLLTDMVDGAVDYKGQPLLRSSSATWRSASFIIGMEVAERFAFYGIGANLITYLTGPLRISVVAAAEIVNVWAGTSMLLTLFGAFLADSFFGRYRTIVFASISYILGLGLLVLSTLLPTASSSICAIPNKFAPCSSPKLHLILFFLSLCLIGIAQGGHRPCVQAFGADQFDPQNPQEAKFKSSFFNWWYFGACFGIVAAIPTISYAQENLSWAVGFGIPCVSMVTGFILFLLGTKTYRFNTLKQSDKSPFFRIVRVFVASIRNLRAPASTITFQDEQTAKDLSTSQQFKFLNKACIIVPIDSNQTAMTCSISELEEAKAILRILIIWVTVVVFTIAFSQDATFFTKQAATLDRSIMSGFIIPAASLEALVSFTIVIFIVVYDLLFVPIAKKVTGNPSGITTLQRIGTGMVISTISMAVASLVEKKRLQTALEHGLIDIPEMTIPMRFWWLVPQYVLNGLADVFTVVGLQELCYNQVPKDLKSVGPAIFISILGMGNILSSLLISVIDTATKANGHRSWFSNNLNNAHLDYFYLLLAALSVLGFVAFLFVAKSHVYNI</sequence>
<feature type="transmembrane region" description="Helical" evidence="9">
    <location>
        <begin position="715"/>
        <end position="735"/>
    </location>
</feature>